<reference evidence="2 3" key="1">
    <citation type="journal article" date="2015" name="Genome Announc.">
        <title>Complete Genome Sequence of Citrobacter freundii Myophage Merlin.</title>
        <authorList>
            <person name="LeSage K.C."/>
            <person name="Hargrove E.C."/>
            <person name="Cahill J.L."/>
            <person name="Rasche E.S."/>
            <person name="Kuty Everett G.F."/>
        </authorList>
    </citation>
    <scope>NUCLEOTIDE SEQUENCE [LARGE SCALE GENOMIC DNA]</scope>
</reference>
<proteinExistence type="predicted"/>
<dbReference type="KEGG" id="vg:26647938"/>
<evidence type="ECO:0000313" key="2">
    <source>
        <dbReference type="EMBL" id="AKU43670.1"/>
    </source>
</evidence>
<dbReference type="GeneID" id="26647938"/>
<dbReference type="Proteomes" id="UP000204280">
    <property type="component" value="Segment"/>
</dbReference>
<dbReference type="RefSeq" id="YP_009203738.1">
    <property type="nucleotide sequence ID" value="NC_028857.1"/>
</dbReference>
<feature type="region of interest" description="Disordered" evidence="1">
    <location>
        <begin position="67"/>
        <end position="143"/>
    </location>
</feature>
<name>A0A0K1LNE3_9CAUD</name>
<evidence type="ECO:0000313" key="3">
    <source>
        <dbReference type="Proteomes" id="UP000204280"/>
    </source>
</evidence>
<accession>A0A0K1LNE3</accession>
<evidence type="ECO:0000256" key="1">
    <source>
        <dbReference type="SAM" id="MobiDB-lite"/>
    </source>
</evidence>
<keyword evidence="3" id="KW-1185">Reference proteome</keyword>
<feature type="compositionally biased region" description="Low complexity" evidence="1">
    <location>
        <begin position="123"/>
        <end position="143"/>
    </location>
</feature>
<dbReference type="InterPro" id="IPR055630">
    <property type="entry name" value="DUF7206"/>
</dbReference>
<sequence length="143" mass="16018">MIKWLKTLFTPAQPDDRLVPLSVNDVIVPMQEPKEYVYIGDGKMEEVIRPKETDMQYLIRRNHEIQAERFKSRSQPKANPGPSAKPLNAKELKTRVQVVKSRQQTSSSAQYNYSPSNPAPFISGDSYDSGYSSCDSSSSGGCD</sequence>
<organism evidence="2 3">
    <name type="scientific">Citrobacter phage Merlin</name>
    <dbReference type="NCBI Taxonomy" id="1675602"/>
    <lineage>
        <taxon>Viruses</taxon>
        <taxon>Duplodnaviria</taxon>
        <taxon>Heunggongvirae</taxon>
        <taxon>Uroviricota</taxon>
        <taxon>Caudoviricetes</taxon>
        <taxon>Pantevenvirales</taxon>
        <taxon>Straboviridae</taxon>
        <taxon>Tevenvirinae</taxon>
        <taxon>Moonvirus</taxon>
        <taxon>Moonvirus merlin</taxon>
    </lineage>
</organism>
<dbReference type="OrthoDB" id="20847at10239"/>
<feature type="compositionally biased region" description="Polar residues" evidence="1">
    <location>
        <begin position="100"/>
        <end position="116"/>
    </location>
</feature>
<protein>
    <submittedName>
        <fullName evidence="2">Uncharacterized protein</fullName>
    </submittedName>
</protein>
<dbReference type="EMBL" id="KT001915">
    <property type="protein sequence ID" value="AKU43670.1"/>
    <property type="molecule type" value="Genomic_DNA"/>
</dbReference>
<dbReference type="Pfam" id="PF23836">
    <property type="entry name" value="DUF7206"/>
    <property type="match status" value="1"/>
</dbReference>
<gene>
    <name evidence="2" type="ORF">CPT_Merlin24</name>
</gene>